<feature type="transmembrane region" description="Helical" evidence="1">
    <location>
        <begin position="79"/>
        <end position="102"/>
    </location>
</feature>
<feature type="transmembrane region" description="Helical" evidence="1">
    <location>
        <begin position="593"/>
        <end position="617"/>
    </location>
</feature>
<dbReference type="Proteomes" id="UP000006055">
    <property type="component" value="Chromosome"/>
</dbReference>
<dbReference type="Gene3D" id="3.40.50.150">
    <property type="entry name" value="Vaccinia Virus protein VP39"/>
    <property type="match status" value="1"/>
</dbReference>
<organism evidence="2 3">
    <name type="scientific">Desulfomonile tiedjei (strain ATCC 49306 / DSM 6799 / DCB-1)</name>
    <dbReference type="NCBI Taxonomy" id="706587"/>
    <lineage>
        <taxon>Bacteria</taxon>
        <taxon>Pseudomonadati</taxon>
        <taxon>Thermodesulfobacteriota</taxon>
        <taxon>Desulfomonilia</taxon>
        <taxon>Desulfomonilales</taxon>
        <taxon>Desulfomonilaceae</taxon>
        <taxon>Desulfomonile</taxon>
    </lineage>
</organism>
<accession>I4C2R1</accession>
<dbReference type="AlphaFoldDB" id="I4C2R1"/>
<name>I4C2R1_DESTA</name>
<dbReference type="HOGENOM" id="CLU_018383_0_0_7"/>
<keyword evidence="3" id="KW-1185">Reference proteome</keyword>
<dbReference type="EMBL" id="CP003360">
    <property type="protein sequence ID" value="AFM23852.1"/>
    <property type="molecule type" value="Genomic_DNA"/>
</dbReference>
<dbReference type="OrthoDB" id="8540330at2"/>
<evidence type="ECO:0000313" key="3">
    <source>
        <dbReference type="Proteomes" id="UP000006055"/>
    </source>
</evidence>
<dbReference type="InterPro" id="IPR029063">
    <property type="entry name" value="SAM-dependent_MTases_sf"/>
</dbReference>
<dbReference type="SUPFAM" id="SSF53335">
    <property type="entry name" value="S-adenosyl-L-methionine-dependent methyltransferases"/>
    <property type="match status" value="1"/>
</dbReference>
<sequence>MNAVSMRYGFFLAAIFLISFVAVGWQIVLMRCLLIARYHHFSFLVISCALLGFGAGGAILALGGAWFEKNSENVLRWGTLVFALCLPASFKVGELLPLNVYFPPIAWGSTIAWWTLFWVVHSLPFLLAGLLIGLALMAGKEEVPGIYASNLAGSAAGAIGSIVLLARFPANGLVLVLSLVVLVSGLFLLFAARTGSAAYSWVLAGTAIIVSAGFALPPDRSFPLNVDQYKPLAYVQQLEKQGAAERLISRSGPRGRIDVFSSSLFHSLLALSSREAPPPMDMLLVDGFQVGSILDIKSEKDARFLDSALYSLPYKIIAPKRVLILGETGGVHIWAARLTPADSITVVQPDANIVRVLREHASHVFDDPRVRIGVQEPRAFLDSTDEVFDVIQFAGLEGFAAGSGGIGGLREDYLATVEGYGKSLSRLSERGIACVVRGIQEPARDNLKIIATWIEALERAGAKAPGNHLLLARDELSFVTLVGRSEFTDTEVNAFREAARKMSWEVEWFPGIRPEDTNKIHVLPGPGGKSWYHEAVNKLLPTNREEFLDTWLFRIEPARDDSPFFYDFFKWRSLARLAEVFGPLWPARAEMGFLVLLISLLWAITFASILIPGPAILLIRSAEGPSFRYVISLAGYFGCLGIGFMFVEMSFVQIFTRFFGDPVIAAGVVVGTFLFFAGIGSFCSSSVSRSIPGGIVSVGCIISLFVLAFTFAFPLLLESAAGASEFCKYSIGIGVMAIPAFFMGMPFPSGLMKVHENAAPAVPLAWAINGFASVISACAAVLIAMVWGFDALLVSAAAVYVIAGSLFRQIGNRGFLQGDSPCYSPLNQKGIK</sequence>
<feature type="transmembrane region" description="Helical" evidence="1">
    <location>
        <begin position="198"/>
        <end position="216"/>
    </location>
</feature>
<feature type="transmembrane region" description="Helical" evidence="1">
    <location>
        <begin position="663"/>
        <end position="682"/>
    </location>
</feature>
<evidence type="ECO:0008006" key="4">
    <source>
        <dbReference type="Google" id="ProtNLM"/>
    </source>
</evidence>
<protein>
    <recommendedName>
        <fullName evidence="4">Spermidine synthase</fullName>
    </recommendedName>
</protein>
<proteinExistence type="predicted"/>
<dbReference type="STRING" id="706587.Desti_1138"/>
<feature type="transmembrane region" description="Helical" evidence="1">
    <location>
        <begin position="114"/>
        <end position="139"/>
    </location>
</feature>
<keyword evidence="1" id="KW-0812">Transmembrane</keyword>
<feature type="transmembrane region" description="Helical" evidence="1">
    <location>
        <begin position="729"/>
        <end position="751"/>
    </location>
</feature>
<dbReference type="KEGG" id="dti:Desti_1138"/>
<reference evidence="3" key="1">
    <citation type="submission" date="2012-06" db="EMBL/GenBank/DDBJ databases">
        <title>Complete sequence of chromosome of Desulfomonile tiedjei DSM 6799.</title>
        <authorList>
            <person name="Lucas S."/>
            <person name="Copeland A."/>
            <person name="Lapidus A."/>
            <person name="Glavina del Rio T."/>
            <person name="Dalin E."/>
            <person name="Tice H."/>
            <person name="Bruce D."/>
            <person name="Goodwin L."/>
            <person name="Pitluck S."/>
            <person name="Peters L."/>
            <person name="Ovchinnikova G."/>
            <person name="Zeytun A."/>
            <person name="Lu M."/>
            <person name="Kyrpides N."/>
            <person name="Mavromatis K."/>
            <person name="Ivanova N."/>
            <person name="Brettin T."/>
            <person name="Detter J.C."/>
            <person name="Han C."/>
            <person name="Larimer F."/>
            <person name="Land M."/>
            <person name="Hauser L."/>
            <person name="Markowitz V."/>
            <person name="Cheng J.-F."/>
            <person name="Hugenholtz P."/>
            <person name="Woyke T."/>
            <person name="Wu D."/>
            <person name="Spring S."/>
            <person name="Schroeder M."/>
            <person name="Brambilla E."/>
            <person name="Klenk H.-P."/>
            <person name="Eisen J.A."/>
        </authorList>
    </citation>
    <scope>NUCLEOTIDE SEQUENCE [LARGE SCALE GENOMIC DNA]</scope>
    <source>
        <strain evidence="3">ATCC 49306 / DSM 6799 / DCB-1</strain>
    </source>
</reference>
<evidence type="ECO:0000256" key="1">
    <source>
        <dbReference type="SAM" id="Phobius"/>
    </source>
</evidence>
<dbReference type="RefSeq" id="WP_014809005.1">
    <property type="nucleotide sequence ID" value="NC_018025.1"/>
</dbReference>
<evidence type="ECO:0000313" key="2">
    <source>
        <dbReference type="EMBL" id="AFM23852.1"/>
    </source>
</evidence>
<feature type="transmembrane region" description="Helical" evidence="1">
    <location>
        <begin position="6"/>
        <end position="29"/>
    </location>
</feature>
<feature type="transmembrane region" description="Helical" evidence="1">
    <location>
        <begin position="771"/>
        <end position="803"/>
    </location>
</feature>
<feature type="transmembrane region" description="Helical" evidence="1">
    <location>
        <begin position="629"/>
        <end position="651"/>
    </location>
</feature>
<gene>
    <name evidence="2" type="ordered locus">Desti_1138</name>
</gene>
<feature type="transmembrane region" description="Helical" evidence="1">
    <location>
        <begin position="41"/>
        <end position="67"/>
    </location>
</feature>
<feature type="transmembrane region" description="Helical" evidence="1">
    <location>
        <begin position="173"/>
        <end position="192"/>
    </location>
</feature>
<feature type="transmembrane region" description="Helical" evidence="1">
    <location>
        <begin position="145"/>
        <end position="166"/>
    </location>
</feature>
<keyword evidence="1" id="KW-1133">Transmembrane helix</keyword>
<dbReference type="eggNOG" id="COG0421">
    <property type="taxonomic scope" value="Bacteria"/>
</dbReference>
<feature type="transmembrane region" description="Helical" evidence="1">
    <location>
        <begin position="694"/>
        <end position="717"/>
    </location>
</feature>
<keyword evidence="1" id="KW-0472">Membrane</keyword>